<reference evidence="1 2" key="1">
    <citation type="journal article" date="2013" name="BMC Genomics">
        <title>The miniature genome of a carnivorous plant Genlisea aurea contains a low number of genes and short non-coding sequences.</title>
        <authorList>
            <person name="Leushkin E.V."/>
            <person name="Sutormin R.A."/>
            <person name="Nabieva E.R."/>
            <person name="Penin A.A."/>
            <person name="Kondrashov A.S."/>
            <person name="Logacheva M.D."/>
        </authorList>
    </citation>
    <scope>NUCLEOTIDE SEQUENCE [LARGE SCALE GENOMIC DNA]</scope>
</reference>
<name>S8CN25_9LAMI</name>
<dbReference type="PANTHER" id="PTHR35484:SF2">
    <property type="entry name" value="OUTER ENVELOPE PORE PROTEIN 37, CHLOROPLASTIC"/>
    <property type="match status" value="1"/>
</dbReference>
<dbReference type="PANTHER" id="PTHR35484">
    <property type="entry name" value="OUTER ENVELOPE PORE PROTEIN 37, CHLOROPLASTIC"/>
    <property type="match status" value="1"/>
</dbReference>
<feature type="non-terminal residue" evidence="1">
    <location>
        <position position="120"/>
    </location>
</feature>
<dbReference type="GO" id="GO:0005216">
    <property type="term" value="F:monoatomic ion channel activity"/>
    <property type="evidence" value="ECO:0007669"/>
    <property type="project" value="InterPro"/>
</dbReference>
<gene>
    <name evidence="1" type="ORF">M569_06643</name>
</gene>
<protein>
    <submittedName>
        <fullName evidence="1">Uncharacterized protein</fullName>
    </submittedName>
</protein>
<comment type="caution">
    <text evidence="1">The sequence shown here is derived from an EMBL/GenBank/DDBJ whole genome shotgun (WGS) entry which is preliminary data.</text>
</comment>
<dbReference type="InterPro" id="IPR038951">
    <property type="entry name" value="OEP37-like"/>
</dbReference>
<proteinExistence type="predicted"/>
<accession>S8CN25</accession>
<dbReference type="GO" id="GO:0006812">
    <property type="term" value="P:monoatomic cation transport"/>
    <property type="evidence" value="ECO:0007669"/>
    <property type="project" value="InterPro"/>
</dbReference>
<keyword evidence="2" id="KW-1185">Reference proteome</keyword>
<evidence type="ECO:0000313" key="1">
    <source>
        <dbReference type="EMBL" id="EPS68130.1"/>
    </source>
</evidence>
<sequence length="120" mass="13367">RPKIRLTSEYDSDTSIFFHKISCKLLDDLAKLKLSFQNNSKGEVTEPQVSFKSKFFSLMYDVEETDALFKTSFDVAPGIQFKASYQLKAQHGEIAAVADLAGPKCKLELSNTVPLGGMVR</sequence>
<dbReference type="EMBL" id="AUSU01002772">
    <property type="protein sequence ID" value="EPS68130.1"/>
    <property type="molecule type" value="Genomic_DNA"/>
</dbReference>
<dbReference type="AlphaFoldDB" id="S8CN25"/>
<dbReference type="OrthoDB" id="2011802at2759"/>
<evidence type="ECO:0000313" key="2">
    <source>
        <dbReference type="Proteomes" id="UP000015453"/>
    </source>
</evidence>
<organism evidence="1 2">
    <name type="scientific">Genlisea aurea</name>
    <dbReference type="NCBI Taxonomy" id="192259"/>
    <lineage>
        <taxon>Eukaryota</taxon>
        <taxon>Viridiplantae</taxon>
        <taxon>Streptophyta</taxon>
        <taxon>Embryophyta</taxon>
        <taxon>Tracheophyta</taxon>
        <taxon>Spermatophyta</taxon>
        <taxon>Magnoliopsida</taxon>
        <taxon>eudicotyledons</taxon>
        <taxon>Gunneridae</taxon>
        <taxon>Pentapetalae</taxon>
        <taxon>asterids</taxon>
        <taxon>lamiids</taxon>
        <taxon>Lamiales</taxon>
        <taxon>Lentibulariaceae</taxon>
        <taxon>Genlisea</taxon>
    </lineage>
</organism>
<dbReference type="Proteomes" id="UP000015453">
    <property type="component" value="Unassembled WGS sequence"/>
</dbReference>
<feature type="non-terminal residue" evidence="1">
    <location>
        <position position="1"/>
    </location>
</feature>
<dbReference type="GO" id="GO:0009707">
    <property type="term" value="C:chloroplast outer membrane"/>
    <property type="evidence" value="ECO:0007669"/>
    <property type="project" value="TreeGrafter"/>
</dbReference>